<feature type="region of interest" description="Disordered" evidence="1">
    <location>
        <begin position="1"/>
        <end position="90"/>
    </location>
</feature>
<dbReference type="AlphaFoldDB" id="A0AA38R6Y3"/>
<comment type="caution">
    <text evidence="2">The sequence shown here is derived from an EMBL/GenBank/DDBJ whole genome shotgun (WGS) entry which is preliminary data.</text>
</comment>
<keyword evidence="3" id="KW-1185">Reference proteome</keyword>
<evidence type="ECO:0000313" key="2">
    <source>
        <dbReference type="EMBL" id="KAJ9139093.1"/>
    </source>
</evidence>
<evidence type="ECO:0000256" key="1">
    <source>
        <dbReference type="SAM" id="MobiDB-lite"/>
    </source>
</evidence>
<reference evidence="2" key="1">
    <citation type="submission" date="2022-07" db="EMBL/GenBank/DDBJ databases">
        <title>Fungi with potential for degradation of polypropylene.</title>
        <authorList>
            <person name="Gostincar C."/>
        </authorList>
    </citation>
    <scope>NUCLEOTIDE SEQUENCE</scope>
    <source>
        <strain evidence="2">EXF-13308</strain>
    </source>
</reference>
<evidence type="ECO:0000313" key="3">
    <source>
        <dbReference type="Proteomes" id="UP001174694"/>
    </source>
</evidence>
<name>A0AA38R6Y3_9PEZI</name>
<feature type="compositionally biased region" description="Acidic residues" evidence="1">
    <location>
        <begin position="25"/>
        <end position="45"/>
    </location>
</feature>
<protein>
    <submittedName>
        <fullName evidence="2">Uncharacterized protein</fullName>
    </submittedName>
</protein>
<dbReference type="Proteomes" id="UP001174694">
    <property type="component" value="Unassembled WGS sequence"/>
</dbReference>
<accession>A0AA38R6Y3</accession>
<gene>
    <name evidence="2" type="ORF">NKR23_g8048</name>
</gene>
<organism evidence="2 3">
    <name type="scientific">Pleurostoma richardsiae</name>
    <dbReference type="NCBI Taxonomy" id="41990"/>
    <lineage>
        <taxon>Eukaryota</taxon>
        <taxon>Fungi</taxon>
        <taxon>Dikarya</taxon>
        <taxon>Ascomycota</taxon>
        <taxon>Pezizomycotina</taxon>
        <taxon>Sordariomycetes</taxon>
        <taxon>Sordariomycetidae</taxon>
        <taxon>Calosphaeriales</taxon>
        <taxon>Pleurostomataceae</taxon>
        <taxon>Pleurostoma</taxon>
    </lineage>
</organism>
<sequence length="119" mass="12460">MPQTLLVTEEGGGGADGTDKAVDGVVDDDDARSDGSDEGMDDDTASPEGINEAVHDNENVDTKGANSDGSAGEREGDDADEYSGPSTRNPITYFGFHGTLILLRDPGREIDMINPELTT</sequence>
<dbReference type="EMBL" id="JANBVO010000027">
    <property type="protein sequence ID" value="KAJ9139093.1"/>
    <property type="molecule type" value="Genomic_DNA"/>
</dbReference>
<proteinExistence type="predicted"/>